<dbReference type="GO" id="GO:0005886">
    <property type="term" value="C:plasma membrane"/>
    <property type="evidence" value="ECO:0007669"/>
    <property type="project" value="UniProtKB-SubCell"/>
</dbReference>
<keyword evidence="5" id="KW-0472">Membrane</keyword>
<evidence type="ECO:0000256" key="3">
    <source>
        <dbReference type="ARBA" id="ARBA00022475"/>
    </source>
</evidence>
<protein>
    <submittedName>
        <fullName evidence="10">Variant surface glycoprotein 2048</fullName>
    </submittedName>
</protein>
<dbReference type="GO" id="GO:0098552">
    <property type="term" value="C:side of membrane"/>
    <property type="evidence" value="ECO:0007669"/>
    <property type="project" value="UniProtKB-KW"/>
</dbReference>
<keyword evidence="4" id="KW-0336">GPI-anchor</keyword>
<evidence type="ECO:0000256" key="5">
    <source>
        <dbReference type="ARBA" id="ARBA00023136"/>
    </source>
</evidence>
<accession>M4SVL7</accession>
<dbReference type="AlphaFoldDB" id="M4SVL7"/>
<feature type="region of interest" description="Disordered" evidence="8">
    <location>
        <begin position="325"/>
        <end position="382"/>
    </location>
</feature>
<dbReference type="EMBL" id="KC611356">
    <property type="protein sequence ID" value="AGH58787.1"/>
    <property type="molecule type" value="Genomic_DNA"/>
</dbReference>
<feature type="compositionally biased region" description="Basic and acidic residues" evidence="8">
    <location>
        <begin position="325"/>
        <end position="345"/>
    </location>
</feature>
<evidence type="ECO:0000256" key="7">
    <source>
        <dbReference type="ARBA" id="ARBA00023288"/>
    </source>
</evidence>
<evidence type="ECO:0000256" key="6">
    <source>
        <dbReference type="ARBA" id="ARBA00023180"/>
    </source>
</evidence>
<comment type="subcellular location">
    <subcellularLocation>
        <location evidence="2">Cell membrane</location>
        <topology evidence="2">Lipid-anchor</topology>
        <topology evidence="2">GPI-anchor</topology>
    </subcellularLocation>
</comment>
<evidence type="ECO:0000256" key="1">
    <source>
        <dbReference type="ARBA" id="ARBA00002523"/>
    </source>
</evidence>
<evidence type="ECO:0000256" key="4">
    <source>
        <dbReference type="ARBA" id="ARBA00022622"/>
    </source>
</evidence>
<dbReference type="Pfam" id="PF10659">
    <property type="entry name" value="Trypan_glycop_C"/>
    <property type="match status" value="1"/>
</dbReference>
<reference evidence="10" key="2">
    <citation type="journal article" date="2014" name="Mol. Biochem. Parasitol.">
        <title>Capturing the variant surface glycoprotein repertoire (the VSGnome) of Trypanosoma brucei Lister 427.</title>
        <authorList>
            <person name="Cross G.A."/>
            <person name="Kim H.S."/>
            <person name="Wickstead B."/>
        </authorList>
    </citation>
    <scope>NUCLEOTIDE SEQUENCE</scope>
    <source>
        <strain evidence="10">Lister 427</strain>
    </source>
</reference>
<proteinExistence type="predicted"/>
<keyword evidence="6" id="KW-0325">Glycoprotein</keyword>
<keyword evidence="7" id="KW-0449">Lipoprotein</keyword>
<name>M4SVL7_9TRYP</name>
<dbReference type="InterPro" id="IPR019609">
    <property type="entry name" value="Variant_surf_glycoprt_trypan_C"/>
</dbReference>
<evidence type="ECO:0000256" key="8">
    <source>
        <dbReference type="SAM" id="MobiDB-lite"/>
    </source>
</evidence>
<sequence>MLTATNFLGAHTATGKATSAAETTITGATGGSCTTTFKASTPGHGSCETQVAGSAQELDSAANHLDNFKPLNLLHDDVFAPQVLKIQALCKGTVNADPSGITSCNACGDTTTHGGWNNVVGVRTVKPTITSAKIDDSVRYTATETDTTCAKRQGPKSKIVVQASVLAAYLCKAAKTKEKKEKLVSQTKVSELSNDPDMQLIVLALDPMKCQDQKGTVDKVRAVRDMVGSEEKTIEKVFLKKKVTETVTYKISGSQTSDILDNLTKNGQAAEAAAALYGKYHSQVTICPNQPTETRKKNTLCSEKAKKDECNDPCEWTGSEKEGKCEAKPEEHKIQGTGETPKEGEASAGCASHKNKPDCEKDKTGDNQNCAWRKGKEGEDDKYTEKCRNGSFLVNKQFSLIYFFVYLIF</sequence>
<evidence type="ECO:0000259" key="9">
    <source>
        <dbReference type="Pfam" id="PF10659"/>
    </source>
</evidence>
<reference evidence="10" key="1">
    <citation type="submission" date="2013-02" db="EMBL/GenBank/DDBJ databases">
        <authorList>
            <person name="Cross G.A.M."/>
            <person name="Kim H.-S."/>
            <person name="Wickstead B."/>
        </authorList>
    </citation>
    <scope>NUCLEOTIDE SEQUENCE</scope>
    <source>
        <strain evidence="10">Lister 427</strain>
    </source>
</reference>
<feature type="domain" description="Trypanosome variant surface glycoprotein C-terminal" evidence="9">
    <location>
        <begin position="301"/>
        <end position="402"/>
    </location>
</feature>
<keyword evidence="3" id="KW-1003">Cell membrane</keyword>
<comment type="function">
    <text evidence="1">VSG forms a coat on the surface of the parasite. The trypanosome evades the immune response of the host by expressing a series of antigenically distinct VSGs from an estimated 1000 VSG genes.</text>
</comment>
<evidence type="ECO:0000256" key="2">
    <source>
        <dbReference type="ARBA" id="ARBA00004609"/>
    </source>
</evidence>
<dbReference type="VEuPathDB" id="TriTrypDB:Tb427_000120900"/>
<feature type="compositionally biased region" description="Basic and acidic residues" evidence="8">
    <location>
        <begin position="355"/>
        <end position="365"/>
    </location>
</feature>
<feature type="non-terminal residue" evidence="10">
    <location>
        <position position="1"/>
    </location>
</feature>
<organism evidence="10">
    <name type="scientific">Trypanosoma brucei</name>
    <dbReference type="NCBI Taxonomy" id="5691"/>
    <lineage>
        <taxon>Eukaryota</taxon>
        <taxon>Discoba</taxon>
        <taxon>Euglenozoa</taxon>
        <taxon>Kinetoplastea</taxon>
        <taxon>Metakinetoplastina</taxon>
        <taxon>Trypanosomatida</taxon>
        <taxon>Trypanosomatidae</taxon>
        <taxon>Trypanosoma</taxon>
    </lineage>
</organism>
<evidence type="ECO:0000313" key="10">
    <source>
        <dbReference type="EMBL" id="AGH58787.1"/>
    </source>
</evidence>